<evidence type="ECO:0000313" key="2">
    <source>
        <dbReference type="Proteomes" id="UP001319870"/>
    </source>
</evidence>
<name>A0ABS7ZBF6_9MICO</name>
<dbReference type="RefSeq" id="WP_225563532.1">
    <property type="nucleotide sequence ID" value="NZ_JAIXCQ010000001.1"/>
</dbReference>
<sequence length="69" mass="7464">MTTSVARITTITARSDSSFEDATQAGIARAASTLRNVQGAWVKEQKIDVRDGVASSYQVTLEITFVLDD</sequence>
<dbReference type="EMBL" id="JAIXCQ010000001">
    <property type="protein sequence ID" value="MCA5891807.1"/>
    <property type="molecule type" value="Genomic_DNA"/>
</dbReference>
<evidence type="ECO:0000313" key="1">
    <source>
        <dbReference type="EMBL" id="MCA5891807.1"/>
    </source>
</evidence>
<dbReference type="Proteomes" id="UP001319870">
    <property type="component" value="Unassembled WGS sequence"/>
</dbReference>
<accession>A0ABS7ZBF6</accession>
<protein>
    <submittedName>
        <fullName evidence="1">Dodecin family protein</fullName>
    </submittedName>
</protein>
<dbReference type="InterPro" id="IPR025543">
    <property type="entry name" value="Dodecin-like"/>
</dbReference>
<comment type="caution">
    <text evidence="1">The sequence shown here is derived from an EMBL/GenBank/DDBJ whole genome shotgun (WGS) entry which is preliminary data.</text>
</comment>
<dbReference type="SUPFAM" id="SSF89807">
    <property type="entry name" value="Dodecin-like"/>
    <property type="match status" value="1"/>
</dbReference>
<dbReference type="Pfam" id="PF07311">
    <property type="entry name" value="Dodecin"/>
    <property type="match status" value="1"/>
</dbReference>
<dbReference type="InterPro" id="IPR036694">
    <property type="entry name" value="Dodecin-like_sf"/>
</dbReference>
<proteinExistence type="predicted"/>
<reference evidence="1 2" key="1">
    <citation type="submission" date="2021-09" db="EMBL/GenBank/DDBJ databases">
        <title>Isoptericola luteus sp. nov., a novel bacterium isolated from Harbin, the capital city of Heilongjiang province.</title>
        <authorList>
            <person name="Li J."/>
        </authorList>
    </citation>
    <scope>NUCLEOTIDE SEQUENCE [LARGE SCALE GENOMIC DNA]</scope>
    <source>
        <strain evidence="1 2">NEAU-Y5</strain>
    </source>
</reference>
<dbReference type="Gene3D" id="3.30.1660.10">
    <property type="entry name" value="Flavin-binding protein dodecin"/>
    <property type="match status" value="1"/>
</dbReference>
<organism evidence="1 2">
    <name type="scientific">Isoptericola luteus</name>
    <dbReference type="NCBI Taxonomy" id="2879484"/>
    <lineage>
        <taxon>Bacteria</taxon>
        <taxon>Bacillati</taxon>
        <taxon>Actinomycetota</taxon>
        <taxon>Actinomycetes</taxon>
        <taxon>Micrococcales</taxon>
        <taxon>Promicromonosporaceae</taxon>
        <taxon>Isoptericola</taxon>
    </lineage>
</organism>
<dbReference type="InterPro" id="IPR009923">
    <property type="entry name" value="Dodecin"/>
</dbReference>
<dbReference type="PANTHER" id="PTHR39324:SF1">
    <property type="entry name" value="CALCIUM DODECIN"/>
    <property type="match status" value="1"/>
</dbReference>
<keyword evidence="2" id="KW-1185">Reference proteome</keyword>
<dbReference type="PANTHER" id="PTHR39324">
    <property type="entry name" value="CALCIUM DODECIN"/>
    <property type="match status" value="1"/>
</dbReference>
<gene>
    <name evidence="1" type="ORF">LEP48_00390</name>
</gene>